<evidence type="ECO:0008006" key="3">
    <source>
        <dbReference type="Google" id="ProtNLM"/>
    </source>
</evidence>
<proteinExistence type="predicted"/>
<dbReference type="Proteomes" id="UP000799757">
    <property type="component" value="Unassembled WGS sequence"/>
</dbReference>
<protein>
    <recommendedName>
        <fullName evidence="3">HTH psq-type domain-containing protein</fullName>
    </recommendedName>
</protein>
<reference evidence="1" key="1">
    <citation type="journal article" date="2020" name="Stud. Mycol.">
        <title>101 Dothideomycetes genomes: a test case for predicting lifestyles and emergence of pathogens.</title>
        <authorList>
            <person name="Haridas S."/>
            <person name="Albert R."/>
            <person name="Binder M."/>
            <person name="Bloem J."/>
            <person name="Labutti K."/>
            <person name="Salamov A."/>
            <person name="Andreopoulos B."/>
            <person name="Baker S."/>
            <person name="Barry K."/>
            <person name="Bills G."/>
            <person name="Bluhm B."/>
            <person name="Cannon C."/>
            <person name="Castanera R."/>
            <person name="Culley D."/>
            <person name="Daum C."/>
            <person name="Ezra D."/>
            <person name="Gonzalez J."/>
            <person name="Henrissat B."/>
            <person name="Kuo A."/>
            <person name="Liang C."/>
            <person name="Lipzen A."/>
            <person name="Lutzoni F."/>
            <person name="Magnuson J."/>
            <person name="Mondo S."/>
            <person name="Nolan M."/>
            <person name="Ohm R."/>
            <person name="Pangilinan J."/>
            <person name="Park H.-J."/>
            <person name="Ramirez L."/>
            <person name="Alfaro M."/>
            <person name="Sun H."/>
            <person name="Tritt A."/>
            <person name="Yoshinaga Y."/>
            <person name="Zwiers L.-H."/>
            <person name="Turgeon B."/>
            <person name="Goodwin S."/>
            <person name="Spatafora J."/>
            <person name="Crous P."/>
            <person name="Grigoriev I."/>
        </authorList>
    </citation>
    <scope>NUCLEOTIDE SEQUENCE</scope>
    <source>
        <strain evidence="1">CBS 109.77</strain>
    </source>
</reference>
<gene>
    <name evidence="1" type="ORF">K505DRAFT_257965</name>
</gene>
<keyword evidence="2" id="KW-1185">Reference proteome</keyword>
<dbReference type="AlphaFoldDB" id="A0A6A6WT44"/>
<dbReference type="InterPro" id="IPR009057">
    <property type="entry name" value="Homeodomain-like_sf"/>
</dbReference>
<accession>A0A6A6WT44</accession>
<sequence length="51" mass="5804">MDPQEQAIEQAISDYCAGVYPSKRRAAKAFSLSKKTLRRRLNSYTNSTTSY</sequence>
<organism evidence="1 2">
    <name type="scientific">Melanomma pulvis-pyrius CBS 109.77</name>
    <dbReference type="NCBI Taxonomy" id="1314802"/>
    <lineage>
        <taxon>Eukaryota</taxon>
        <taxon>Fungi</taxon>
        <taxon>Dikarya</taxon>
        <taxon>Ascomycota</taxon>
        <taxon>Pezizomycotina</taxon>
        <taxon>Dothideomycetes</taxon>
        <taxon>Pleosporomycetidae</taxon>
        <taxon>Pleosporales</taxon>
        <taxon>Melanommataceae</taxon>
        <taxon>Melanomma</taxon>
    </lineage>
</organism>
<name>A0A6A6WT44_9PLEO</name>
<dbReference type="SUPFAM" id="SSF46689">
    <property type="entry name" value="Homeodomain-like"/>
    <property type="match status" value="1"/>
</dbReference>
<evidence type="ECO:0000313" key="1">
    <source>
        <dbReference type="EMBL" id="KAF2787320.1"/>
    </source>
</evidence>
<evidence type="ECO:0000313" key="2">
    <source>
        <dbReference type="Proteomes" id="UP000799757"/>
    </source>
</evidence>
<dbReference type="EMBL" id="MU002333">
    <property type="protein sequence ID" value="KAF2787320.1"/>
    <property type="molecule type" value="Genomic_DNA"/>
</dbReference>